<dbReference type="SUPFAM" id="SSF53067">
    <property type="entry name" value="Actin-like ATPase domain"/>
    <property type="match status" value="2"/>
</dbReference>
<dbReference type="Pfam" id="PF00370">
    <property type="entry name" value="FGGY_N"/>
    <property type="match status" value="1"/>
</dbReference>
<dbReference type="InterPro" id="IPR013449">
    <property type="entry name" value="Rhamnulokinase"/>
</dbReference>
<protein>
    <submittedName>
        <fullName evidence="10">Rhamnulokinase</fullName>
    </submittedName>
</protein>
<dbReference type="InterPro" id="IPR043129">
    <property type="entry name" value="ATPase_NBD"/>
</dbReference>
<dbReference type="CDD" id="cd07771">
    <property type="entry name" value="ASKHA_NBD_FGGY_RhaB-like"/>
    <property type="match status" value="1"/>
</dbReference>
<dbReference type="InterPro" id="IPR000577">
    <property type="entry name" value="Carb_kinase_FGGY"/>
</dbReference>
<dbReference type="PANTHER" id="PTHR10196:SF93">
    <property type="entry name" value="L-RHAMNULOKINASE"/>
    <property type="match status" value="1"/>
</dbReference>
<gene>
    <name evidence="10" type="ORF">F4Y42_06610</name>
</gene>
<evidence type="ECO:0000259" key="9">
    <source>
        <dbReference type="Pfam" id="PF02782"/>
    </source>
</evidence>
<evidence type="ECO:0000259" key="8">
    <source>
        <dbReference type="Pfam" id="PF00370"/>
    </source>
</evidence>
<dbReference type="GO" id="GO:0008993">
    <property type="term" value="F:rhamnulokinase activity"/>
    <property type="evidence" value="ECO:0007669"/>
    <property type="project" value="InterPro"/>
</dbReference>
<evidence type="ECO:0000256" key="2">
    <source>
        <dbReference type="ARBA" id="ARBA00022679"/>
    </source>
</evidence>
<dbReference type="GO" id="GO:0019301">
    <property type="term" value="P:rhamnose catabolic process"/>
    <property type="evidence" value="ECO:0007669"/>
    <property type="project" value="InterPro"/>
</dbReference>
<dbReference type="AlphaFoldDB" id="A0A6B0YSV4"/>
<dbReference type="Gene3D" id="3.30.420.40">
    <property type="match status" value="2"/>
</dbReference>
<evidence type="ECO:0000256" key="7">
    <source>
        <dbReference type="ARBA" id="ARBA00023308"/>
    </source>
</evidence>
<evidence type="ECO:0000256" key="3">
    <source>
        <dbReference type="ARBA" id="ARBA00022741"/>
    </source>
</evidence>
<proteinExistence type="inferred from homology"/>
<accession>A0A6B0YSV4</accession>
<feature type="domain" description="Carbohydrate kinase FGGY C-terminal" evidence="9">
    <location>
        <begin position="249"/>
        <end position="440"/>
    </location>
</feature>
<sequence>MTSKRATVLAIDIGAESGRTMAVHFDGSALQLEEVHRFPNYALTVNGVLQWDILHLWREVQAGIERSRALTAGPPASLAVDTWGVDFGLLDRDGNLIGNPVCYRDSRTEGMLDAVLKRVPKAEVFAQTGIQFMAINTLYQMMSLVERGSPQLETAARFLTVPDLLNFWLSGAQVCEFSNATTTQMLNPFTRSWAGELLDTLAIPLDLFPEVVQPGTRLGTFDDIPVIAPACHDTGSAVAGVPAQTENFAYISSGTWSLVGLEEAHPFVNGAALAVNATNEGGVYGTFRLLKNVMGLWLLQQCRSTWEQQGRSYTYPELVSLAEAAKPLRSFVDPNDDRFLPPGDHPAHIQAFCQQSGQPLPQSDADIARCVFESLALAYRDVLQELQTLTGRPLEVIHVVGGGSRNRLLNQLTADATGIPVLAGPSEATVIGNALVQLISLGELANLEEGRQLVAGMGEMERFEPKGQEAWHSVKMPAIQ</sequence>
<dbReference type="InterPro" id="IPR018485">
    <property type="entry name" value="FGGY_C"/>
</dbReference>
<evidence type="ECO:0000313" key="10">
    <source>
        <dbReference type="EMBL" id="MXY93109.1"/>
    </source>
</evidence>
<dbReference type="GO" id="GO:0004370">
    <property type="term" value="F:glycerol kinase activity"/>
    <property type="evidence" value="ECO:0007669"/>
    <property type="project" value="TreeGrafter"/>
</dbReference>
<name>A0A6B0YSV4_9CHLR</name>
<keyword evidence="6" id="KW-1015">Disulfide bond</keyword>
<evidence type="ECO:0000256" key="6">
    <source>
        <dbReference type="ARBA" id="ARBA00023157"/>
    </source>
</evidence>
<dbReference type="InterPro" id="IPR018484">
    <property type="entry name" value="FGGY_N"/>
</dbReference>
<keyword evidence="4 10" id="KW-0418">Kinase</keyword>
<dbReference type="GO" id="GO:0005524">
    <property type="term" value="F:ATP binding"/>
    <property type="evidence" value="ECO:0007669"/>
    <property type="project" value="UniProtKB-KW"/>
</dbReference>
<dbReference type="GO" id="GO:0006071">
    <property type="term" value="P:glycerol metabolic process"/>
    <property type="evidence" value="ECO:0007669"/>
    <property type="project" value="TreeGrafter"/>
</dbReference>
<comment type="caution">
    <text evidence="10">The sequence shown here is derived from an EMBL/GenBank/DDBJ whole genome shotgun (WGS) entry which is preliminary data.</text>
</comment>
<feature type="domain" description="Carbohydrate kinase FGGY N-terminal" evidence="8">
    <location>
        <begin position="8"/>
        <end position="220"/>
    </location>
</feature>
<dbReference type="GO" id="GO:0005829">
    <property type="term" value="C:cytosol"/>
    <property type="evidence" value="ECO:0007669"/>
    <property type="project" value="TreeGrafter"/>
</dbReference>
<reference evidence="10" key="1">
    <citation type="submission" date="2019-09" db="EMBL/GenBank/DDBJ databases">
        <title>Characterisation of the sponge microbiome using genome-centric metagenomics.</title>
        <authorList>
            <person name="Engelberts J.P."/>
            <person name="Robbins S.J."/>
            <person name="De Goeij J.M."/>
            <person name="Aranda M."/>
            <person name="Bell S.C."/>
            <person name="Webster N.S."/>
        </authorList>
    </citation>
    <scope>NUCLEOTIDE SEQUENCE</scope>
    <source>
        <strain evidence="10">SB0664_bin_27</strain>
    </source>
</reference>
<dbReference type="PANTHER" id="PTHR10196">
    <property type="entry name" value="SUGAR KINASE"/>
    <property type="match status" value="1"/>
</dbReference>
<dbReference type="Pfam" id="PF02782">
    <property type="entry name" value="FGGY_C"/>
    <property type="match status" value="1"/>
</dbReference>
<dbReference type="PIRSF" id="PIRSF000538">
    <property type="entry name" value="GlpK"/>
    <property type="match status" value="1"/>
</dbReference>
<keyword evidence="7" id="KW-0684">Rhamnose metabolism</keyword>
<organism evidence="10">
    <name type="scientific">Caldilineaceae bacterium SB0664_bin_27</name>
    <dbReference type="NCBI Taxonomy" id="2605260"/>
    <lineage>
        <taxon>Bacteria</taxon>
        <taxon>Bacillati</taxon>
        <taxon>Chloroflexota</taxon>
        <taxon>Caldilineae</taxon>
        <taxon>Caldilineales</taxon>
        <taxon>Caldilineaceae</taxon>
    </lineage>
</organism>
<evidence type="ECO:0000256" key="4">
    <source>
        <dbReference type="ARBA" id="ARBA00022777"/>
    </source>
</evidence>
<comment type="similarity">
    <text evidence="1">Belongs to the FGGY kinase family.</text>
</comment>
<keyword evidence="2" id="KW-0808">Transferase</keyword>
<evidence type="ECO:0000256" key="1">
    <source>
        <dbReference type="ARBA" id="ARBA00009156"/>
    </source>
</evidence>
<evidence type="ECO:0000256" key="5">
    <source>
        <dbReference type="ARBA" id="ARBA00022840"/>
    </source>
</evidence>
<keyword evidence="3" id="KW-0547">Nucleotide-binding</keyword>
<dbReference type="EMBL" id="VXRG01000058">
    <property type="protein sequence ID" value="MXY93109.1"/>
    <property type="molecule type" value="Genomic_DNA"/>
</dbReference>
<keyword evidence="5" id="KW-0067">ATP-binding</keyword>